<name>A0A1I3DP08_9PSED</name>
<dbReference type="Proteomes" id="UP000243606">
    <property type="component" value="Unassembled WGS sequence"/>
</dbReference>
<organism evidence="2 3">
    <name type="scientific">Pseudomonas guineae</name>
    <dbReference type="NCBI Taxonomy" id="425504"/>
    <lineage>
        <taxon>Bacteria</taxon>
        <taxon>Pseudomonadati</taxon>
        <taxon>Pseudomonadota</taxon>
        <taxon>Gammaproteobacteria</taxon>
        <taxon>Pseudomonadales</taxon>
        <taxon>Pseudomonadaceae</taxon>
        <taxon>Pseudomonas</taxon>
    </lineage>
</organism>
<gene>
    <name evidence="2" type="ORF">SAMN05216206_0612</name>
</gene>
<dbReference type="EMBL" id="FOQL01000001">
    <property type="protein sequence ID" value="SFH88211.1"/>
    <property type="molecule type" value="Genomic_DNA"/>
</dbReference>
<evidence type="ECO:0000256" key="1">
    <source>
        <dbReference type="SAM" id="MobiDB-lite"/>
    </source>
</evidence>
<evidence type="ECO:0000313" key="2">
    <source>
        <dbReference type="EMBL" id="SFH88211.1"/>
    </source>
</evidence>
<reference evidence="3" key="1">
    <citation type="submission" date="2016-10" db="EMBL/GenBank/DDBJ databases">
        <authorList>
            <person name="Varghese N."/>
            <person name="Submissions S."/>
        </authorList>
    </citation>
    <scope>NUCLEOTIDE SEQUENCE [LARGE SCALE GENOMIC DNA]</scope>
    <source>
        <strain evidence="3">LMG 24016</strain>
    </source>
</reference>
<evidence type="ECO:0000313" key="3">
    <source>
        <dbReference type="Proteomes" id="UP000243606"/>
    </source>
</evidence>
<accession>A0A1I3DP08</accession>
<keyword evidence="3" id="KW-1185">Reference proteome</keyword>
<protein>
    <submittedName>
        <fullName evidence="2">Uncharacterized protein</fullName>
    </submittedName>
</protein>
<feature type="region of interest" description="Disordered" evidence="1">
    <location>
        <begin position="27"/>
        <end position="49"/>
    </location>
</feature>
<sequence>MEFFLFVGIVVFLILLNVKQKNHVDHHLKNQRALPPSKQPLSIRRPIKT</sequence>
<dbReference type="AlphaFoldDB" id="A0A1I3DP08"/>
<proteinExistence type="predicted"/>